<dbReference type="GO" id="GO:0051301">
    <property type="term" value="P:cell division"/>
    <property type="evidence" value="ECO:0007669"/>
    <property type="project" value="UniProtKB-KW"/>
</dbReference>
<dbReference type="PROSITE" id="PS00292">
    <property type="entry name" value="CYCLINS"/>
    <property type="match status" value="1"/>
</dbReference>
<dbReference type="GeneID" id="96901437"/>
<dbReference type="KEGG" id="ncs:NCAS_0A14020"/>
<dbReference type="GO" id="GO:0007135">
    <property type="term" value="P:meiosis II"/>
    <property type="evidence" value="ECO:0007669"/>
    <property type="project" value="EnsemblFungi"/>
</dbReference>
<dbReference type="EMBL" id="HE576752">
    <property type="protein sequence ID" value="CCC67960.1"/>
    <property type="molecule type" value="Genomic_DNA"/>
</dbReference>
<dbReference type="HOGENOM" id="CLU_020695_12_1_1"/>
<feature type="domain" description="Cyclin-like" evidence="6">
    <location>
        <begin position="276"/>
        <end position="357"/>
    </location>
</feature>
<dbReference type="InterPro" id="IPR004367">
    <property type="entry name" value="Cyclin_C-dom"/>
</dbReference>
<reference evidence="9" key="1">
    <citation type="journal article" date="2011" name="Proc. Natl. Acad. Sci. U.S.A.">
        <title>Evolutionary erosion of yeast sex chromosomes by mating-type switching accidents.</title>
        <authorList>
            <person name="Gordon J.L."/>
            <person name="Armisen D."/>
            <person name="Proux-Wera E."/>
            <person name="Oheigeartaigh S.S."/>
            <person name="Byrne K.P."/>
            <person name="Wolfe K.H."/>
        </authorList>
    </citation>
    <scope>NUCLEOTIDE SEQUENCE [LARGE SCALE GENOMIC DNA]</scope>
    <source>
        <strain evidence="9">ATCC 76901 / BCRC 22586 / CBS 4309 / NBRC 1992 / NRRL Y-12630</strain>
    </source>
</reference>
<comment type="similarity">
    <text evidence="4">Belongs to the cyclin family.</text>
</comment>
<dbReference type="GO" id="GO:0005634">
    <property type="term" value="C:nucleus"/>
    <property type="evidence" value="ECO:0007669"/>
    <property type="project" value="EnsemblFungi"/>
</dbReference>
<dbReference type="PIRSF" id="PIRSF001771">
    <property type="entry name" value="Cyclin_A_B_D_E"/>
    <property type="match status" value="1"/>
</dbReference>
<dbReference type="InterPro" id="IPR013763">
    <property type="entry name" value="Cyclin-like_dom"/>
</dbReference>
<reference key="2">
    <citation type="submission" date="2011-08" db="EMBL/GenBank/DDBJ databases">
        <title>Genome sequence of Naumovozyma castellii.</title>
        <authorList>
            <person name="Gordon J.L."/>
            <person name="Armisen D."/>
            <person name="Proux-Wera E."/>
            <person name="OhEigeartaigh S.S."/>
            <person name="Byrne K.P."/>
            <person name="Wolfe K.H."/>
        </authorList>
    </citation>
    <scope>NUCLEOTIDE SEQUENCE</scope>
    <source>
        <strain>Type strain:CBS 4309</strain>
    </source>
</reference>
<feature type="region of interest" description="Disordered" evidence="5">
    <location>
        <begin position="44"/>
        <end position="80"/>
    </location>
</feature>
<accession>G0V911</accession>
<evidence type="ECO:0000313" key="8">
    <source>
        <dbReference type="EMBL" id="CCC67960.1"/>
    </source>
</evidence>
<dbReference type="AlphaFoldDB" id="G0V911"/>
<evidence type="ECO:0000313" key="9">
    <source>
        <dbReference type="Proteomes" id="UP000001640"/>
    </source>
</evidence>
<sequence>MHHISYSMSSVALKKENIPPEEDLNKLKTGNSQHRVALSDVTSQVNNKSYPTTSSSTSLTKVQSQNGAKQINTNGDMDSETQCDEKLNLNKVKAGKVNEPLRLTRTANDEMLLKHVNKKYFRSSPDPNDEDSYDVVMVPELTNDIFPYLRSLETRLRPNPQYMQLQPHLKWTHRSTVIEWIVEVHLRFRLLPETLYLTVNIIDRFLSNQEIALNKFQLIAAAALFIASKYEEINCPTLNDIIYMLNEAYSKQDILTAERLILNVLEFELGWPGPMSFLRRVSKADDYEHETRTLAKYLLESTIMDPRLVDAEPSWLAAGSYFLSMIILGCDTWSSAHVFYSNYTYDQIFPLAKLILENCRDPSRYHKVIWEKYSHKSQHYSSQIVSNWILDASRRVEQQEPRCG</sequence>
<evidence type="ECO:0000259" key="7">
    <source>
        <dbReference type="SMART" id="SM01332"/>
    </source>
</evidence>
<dbReference type="CDD" id="cd20512">
    <property type="entry name" value="CYCLIN_CLBs_yeast_rpt2"/>
    <property type="match status" value="1"/>
</dbReference>
<keyword evidence="1" id="KW-0132">Cell division</keyword>
<dbReference type="InterPro" id="IPR046965">
    <property type="entry name" value="Cyclin_A/B-like"/>
</dbReference>
<dbReference type="SUPFAM" id="SSF47954">
    <property type="entry name" value="Cyclin-like"/>
    <property type="match status" value="2"/>
</dbReference>
<proteinExistence type="inferred from homology"/>
<evidence type="ECO:0000256" key="3">
    <source>
        <dbReference type="ARBA" id="ARBA00023306"/>
    </source>
</evidence>
<dbReference type="Proteomes" id="UP000001640">
    <property type="component" value="Chromosome 1"/>
</dbReference>
<dbReference type="OMA" id="PRYMDFQ"/>
<evidence type="ECO:0000256" key="2">
    <source>
        <dbReference type="ARBA" id="ARBA00023127"/>
    </source>
</evidence>
<evidence type="ECO:0000256" key="5">
    <source>
        <dbReference type="SAM" id="MobiDB-lite"/>
    </source>
</evidence>
<keyword evidence="9" id="KW-1185">Reference proteome</keyword>
<feature type="compositionally biased region" description="Polar residues" evidence="5">
    <location>
        <begin position="61"/>
        <end position="76"/>
    </location>
</feature>
<dbReference type="Pfam" id="PF02984">
    <property type="entry name" value="Cyclin_C"/>
    <property type="match status" value="1"/>
</dbReference>
<dbReference type="RefSeq" id="XP_003674340.1">
    <property type="nucleotide sequence ID" value="XM_003674292.1"/>
</dbReference>
<dbReference type="InterPro" id="IPR048258">
    <property type="entry name" value="Cyclins_cyclin-box"/>
</dbReference>
<dbReference type="STRING" id="1064592.G0V911"/>
<dbReference type="GO" id="GO:0000086">
    <property type="term" value="P:G2/M transition of mitotic cell cycle"/>
    <property type="evidence" value="ECO:0007669"/>
    <property type="project" value="EnsemblFungi"/>
</dbReference>
<dbReference type="FunFam" id="1.10.472.10:FF:000001">
    <property type="entry name" value="G2/mitotic-specific cyclin"/>
    <property type="match status" value="1"/>
</dbReference>
<organism evidence="8 9">
    <name type="scientific">Naumovozyma castellii</name>
    <name type="common">Yeast</name>
    <name type="synonym">Saccharomyces castellii</name>
    <dbReference type="NCBI Taxonomy" id="27288"/>
    <lineage>
        <taxon>Eukaryota</taxon>
        <taxon>Fungi</taxon>
        <taxon>Dikarya</taxon>
        <taxon>Ascomycota</taxon>
        <taxon>Saccharomycotina</taxon>
        <taxon>Saccharomycetes</taxon>
        <taxon>Saccharomycetales</taxon>
        <taxon>Saccharomycetaceae</taxon>
        <taxon>Naumovozyma</taxon>
    </lineage>
</organism>
<evidence type="ECO:0000256" key="4">
    <source>
        <dbReference type="RuleBase" id="RU000383"/>
    </source>
</evidence>
<dbReference type="InterPro" id="IPR036915">
    <property type="entry name" value="Cyclin-like_sf"/>
</dbReference>
<evidence type="ECO:0000256" key="1">
    <source>
        <dbReference type="ARBA" id="ARBA00022618"/>
    </source>
</evidence>
<evidence type="ECO:0000259" key="6">
    <source>
        <dbReference type="SMART" id="SM00385"/>
    </source>
</evidence>
<keyword evidence="2 4" id="KW-0195">Cyclin</keyword>
<dbReference type="SMART" id="SM00385">
    <property type="entry name" value="CYCLIN"/>
    <property type="match status" value="2"/>
</dbReference>
<dbReference type="Pfam" id="PF00134">
    <property type="entry name" value="Cyclin_N"/>
    <property type="match status" value="1"/>
</dbReference>
<protein>
    <submittedName>
        <fullName evidence="8">Uncharacterized protein</fullName>
    </submittedName>
</protein>
<dbReference type="InterPro" id="IPR039361">
    <property type="entry name" value="Cyclin"/>
</dbReference>
<gene>
    <name evidence="8" type="primary">NCAS0A14020</name>
    <name evidence="8" type="ordered locus">NCAS_0A14020</name>
</gene>
<dbReference type="GO" id="GO:0016538">
    <property type="term" value="F:cyclin-dependent protein serine/threonine kinase regulator activity"/>
    <property type="evidence" value="ECO:0007669"/>
    <property type="project" value="EnsemblFungi"/>
</dbReference>
<feature type="domain" description="Cyclin C-terminal" evidence="7">
    <location>
        <begin position="272"/>
        <end position="387"/>
    </location>
</feature>
<dbReference type="eggNOG" id="KOG0653">
    <property type="taxonomic scope" value="Eukaryota"/>
</dbReference>
<dbReference type="GO" id="GO:0005811">
    <property type="term" value="C:lipid droplet"/>
    <property type="evidence" value="ECO:0007669"/>
    <property type="project" value="EnsemblFungi"/>
</dbReference>
<dbReference type="PANTHER" id="PTHR10177">
    <property type="entry name" value="CYCLINS"/>
    <property type="match status" value="1"/>
</dbReference>
<dbReference type="GO" id="GO:0005737">
    <property type="term" value="C:cytoplasm"/>
    <property type="evidence" value="ECO:0007669"/>
    <property type="project" value="EnsemblFungi"/>
</dbReference>
<dbReference type="GO" id="GO:0010696">
    <property type="term" value="P:positive regulation of mitotic spindle pole body separation"/>
    <property type="evidence" value="ECO:0007669"/>
    <property type="project" value="EnsemblFungi"/>
</dbReference>
<feature type="domain" description="Cyclin-like" evidence="6">
    <location>
        <begin position="179"/>
        <end position="263"/>
    </location>
</feature>
<dbReference type="GO" id="GO:1901673">
    <property type="term" value="P:regulation of mitotic spindle assembly"/>
    <property type="evidence" value="ECO:0007669"/>
    <property type="project" value="EnsemblFungi"/>
</dbReference>
<dbReference type="Gene3D" id="1.10.472.10">
    <property type="entry name" value="Cyclin-like"/>
    <property type="match status" value="2"/>
</dbReference>
<keyword evidence="3" id="KW-0131">Cell cycle</keyword>
<dbReference type="OrthoDB" id="5590282at2759"/>
<name>G0V911_NAUCA</name>
<dbReference type="FunCoup" id="G0V911">
    <property type="interactions" value="2002"/>
</dbReference>
<dbReference type="InterPro" id="IPR006671">
    <property type="entry name" value="Cyclin_N"/>
</dbReference>
<dbReference type="SMART" id="SM01332">
    <property type="entry name" value="Cyclin_C"/>
    <property type="match status" value="1"/>
</dbReference>
<dbReference type="InParanoid" id="G0V911"/>